<accession>A0ABP6HF28</accession>
<feature type="compositionally biased region" description="Low complexity" evidence="1">
    <location>
        <begin position="261"/>
        <end position="283"/>
    </location>
</feature>
<dbReference type="RefSeq" id="WP_346140069.1">
    <property type="nucleotide sequence ID" value="NZ_BAAAUH010000114.1"/>
</dbReference>
<feature type="region of interest" description="Disordered" evidence="1">
    <location>
        <begin position="206"/>
        <end position="283"/>
    </location>
</feature>
<evidence type="ECO:0000313" key="3">
    <source>
        <dbReference type="Proteomes" id="UP001501866"/>
    </source>
</evidence>
<dbReference type="CDD" id="cd00093">
    <property type="entry name" value="HTH_XRE"/>
    <property type="match status" value="1"/>
</dbReference>
<feature type="compositionally biased region" description="Low complexity" evidence="1">
    <location>
        <begin position="226"/>
        <end position="253"/>
    </location>
</feature>
<protein>
    <submittedName>
        <fullName evidence="2">Helix-turn-helix transcriptional regulator</fullName>
    </submittedName>
</protein>
<dbReference type="Pfam" id="PF13560">
    <property type="entry name" value="HTH_31"/>
    <property type="match status" value="1"/>
</dbReference>
<dbReference type="Proteomes" id="UP001501866">
    <property type="component" value="Unassembled WGS sequence"/>
</dbReference>
<feature type="region of interest" description="Disordered" evidence="1">
    <location>
        <begin position="99"/>
        <end position="179"/>
    </location>
</feature>
<name>A0ABP6HF28_9ACTN</name>
<evidence type="ECO:0000256" key="1">
    <source>
        <dbReference type="SAM" id="MobiDB-lite"/>
    </source>
</evidence>
<feature type="compositionally biased region" description="Acidic residues" evidence="1">
    <location>
        <begin position="132"/>
        <end position="142"/>
    </location>
</feature>
<feature type="compositionally biased region" description="Low complexity" evidence="1">
    <location>
        <begin position="108"/>
        <end position="122"/>
    </location>
</feature>
<feature type="compositionally biased region" description="Low complexity" evidence="1">
    <location>
        <begin position="151"/>
        <end position="178"/>
    </location>
</feature>
<reference evidence="3" key="1">
    <citation type="journal article" date="2019" name="Int. J. Syst. Evol. Microbiol.">
        <title>The Global Catalogue of Microorganisms (GCM) 10K type strain sequencing project: providing services to taxonomists for standard genome sequencing and annotation.</title>
        <authorList>
            <consortium name="The Broad Institute Genomics Platform"/>
            <consortium name="The Broad Institute Genome Sequencing Center for Infectious Disease"/>
            <person name="Wu L."/>
            <person name="Ma J."/>
        </authorList>
    </citation>
    <scope>NUCLEOTIDE SEQUENCE [LARGE SCALE GENOMIC DNA]</scope>
    <source>
        <strain evidence="3">JCM 9095</strain>
    </source>
</reference>
<dbReference type="EMBL" id="BAAAUH010000114">
    <property type="protein sequence ID" value="GAA2773065.1"/>
    <property type="molecule type" value="Genomic_DNA"/>
</dbReference>
<dbReference type="InterPro" id="IPR010982">
    <property type="entry name" value="Lambda_DNA-bd_dom_sf"/>
</dbReference>
<gene>
    <name evidence="2" type="ORF">GCM10010451_67490</name>
</gene>
<organism evidence="2 3">
    <name type="scientific">Streptomyces virens</name>
    <dbReference type="NCBI Taxonomy" id="285572"/>
    <lineage>
        <taxon>Bacteria</taxon>
        <taxon>Bacillati</taxon>
        <taxon>Actinomycetota</taxon>
        <taxon>Actinomycetes</taxon>
        <taxon>Kitasatosporales</taxon>
        <taxon>Streptomycetaceae</taxon>
        <taxon>Streptomyces</taxon>
    </lineage>
</organism>
<dbReference type="InterPro" id="IPR001387">
    <property type="entry name" value="Cro/C1-type_HTH"/>
</dbReference>
<sequence length="486" mass="50742">MAVPGAGRSYGDECGVTVAAQHEVDEFAALLREFKERTDRSYGSLARRLGMNTSTLHRYCAGEAVPVDFAPVERFAALCGASGQERLELHRRWLRAVAARRRPRDTDTTATAPDSTTSAPAPTDRRAAATEEPVEEPTEEPSEVPFAEPTEVPVGAPVPDPAGEAVAGGSSAAAVRGPGYRRRRRAGAALAAACALLATAGGPAALPDAGRNSGERQPTAAPPPATAVTAPATPRHATSAPAPSGSASPSAQPTDSRHPHATASRRASSPPAARRSAATGAPPLTWSVNSQVWAYGCGHDYVIAKPPAQVPPPPAPQDAGTWAATQSAVHGGETMVELSVQGTSDTAVVLTALRVRVAGRSAPAPGTAYAMDQGCGGVLSPRYFDVDLDKDRPIARAVPGNDGGTPIPAVRMPYRVSATDPEVLLVTARTQGCDCRWYLELDWSSQGRTGTVRVDDHGVPFRTSGIEGLPHYEYDTSARGWRPRTT</sequence>
<comment type="caution">
    <text evidence="2">The sequence shown here is derived from an EMBL/GenBank/DDBJ whole genome shotgun (WGS) entry which is preliminary data.</text>
</comment>
<evidence type="ECO:0000313" key="2">
    <source>
        <dbReference type="EMBL" id="GAA2773065.1"/>
    </source>
</evidence>
<proteinExistence type="predicted"/>
<keyword evidence="3" id="KW-1185">Reference proteome</keyword>
<dbReference type="SUPFAM" id="SSF47413">
    <property type="entry name" value="lambda repressor-like DNA-binding domains"/>
    <property type="match status" value="1"/>
</dbReference>